<feature type="region of interest" description="Disordered" evidence="3">
    <location>
        <begin position="246"/>
        <end position="274"/>
    </location>
</feature>
<dbReference type="PANTHER" id="PTHR23416">
    <property type="entry name" value="SIALIC ACID SYNTHASE-RELATED"/>
    <property type="match status" value="1"/>
</dbReference>
<dbReference type="GO" id="GO:0016746">
    <property type="term" value="F:acyltransferase activity"/>
    <property type="evidence" value="ECO:0007669"/>
    <property type="project" value="UniProtKB-KW"/>
</dbReference>
<comment type="similarity">
    <text evidence="1">Belongs to the transferase hexapeptide repeat family.</text>
</comment>
<evidence type="ECO:0000256" key="1">
    <source>
        <dbReference type="ARBA" id="ARBA00007274"/>
    </source>
</evidence>
<evidence type="ECO:0000313" key="5">
    <source>
        <dbReference type="Proteomes" id="UP000593932"/>
    </source>
</evidence>
<gene>
    <name evidence="4" type="ORF">INQ42_08310</name>
</gene>
<evidence type="ECO:0000313" key="4">
    <source>
        <dbReference type="EMBL" id="QOW21282.1"/>
    </source>
</evidence>
<reference evidence="4 5" key="1">
    <citation type="submission" date="2020-10" db="EMBL/GenBank/DDBJ databases">
        <title>complete genome sequencing of Lysobacter sp. H23M41.</title>
        <authorList>
            <person name="Bae J.-W."/>
            <person name="Lee S.-Y."/>
        </authorList>
    </citation>
    <scope>NUCLEOTIDE SEQUENCE [LARGE SCALE GENOMIC DNA]</scope>
    <source>
        <strain evidence="4 5">H23M41</strain>
    </source>
</reference>
<evidence type="ECO:0000256" key="2">
    <source>
        <dbReference type="ARBA" id="ARBA00022679"/>
    </source>
</evidence>
<dbReference type="EMBL" id="CP063657">
    <property type="protein sequence ID" value="QOW21282.1"/>
    <property type="molecule type" value="Genomic_DNA"/>
</dbReference>
<organism evidence="4 5">
    <name type="scientific">Novilysobacter avium</name>
    <dbReference type="NCBI Taxonomy" id="2781023"/>
    <lineage>
        <taxon>Bacteria</taxon>
        <taxon>Pseudomonadati</taxon>
        <taxon>Pseudomonadota</taxon>
        <taxon>Gammaproteobacteria</taxon>
        <taxon>Lysobacterales</taxon>
        <taxon>Lysobacteraceae</taxon>
        <taxon>Novilysobacter</taxon>
    </lineage>
</organism>
<dbReference type="Proteomes" id="UP000593932">
    <property type="component" value="Chromosome"/>
</dbReference>
<sequence length="274" mass="29013">MKSLASLRHWARKSEHPAAAMLRGLRQRGRGFTLPAPRVVLLPYLWLFLALRGSVFFLRRVLVAEPLFKAYCTRFGKGVTTGIFVPWVHGSGELLVGDHVHVSGKLGIHFAASFVARPRLVIGDHTDLSHDVRFVVGREIRLGSHVQVAGGVTFRDSGGHPVDPGQRQAGAAPGLADVKPVVIHDNVWIGTGVLVMPGTEIGEGSIVSAHSVVSGVIHPYTVVAGNPARRIGMLTPPAGREHLVPARSAARTPAAGAAAPAAPAARYPSSVQPT</sequence>
<protein>
    <submittedName>
        <fullName evidence="4">Acyltransferase</fullName>
    </submittedName>
</protein>
<name>A0A7S6UJ89_9GAMM</name>
<dbReference type="Gene3D" id="2.160.10.10">
    <property type="entry name" value="Hexapeptide repeat proteins"/>
    <property type="match status" value="1"/>
</dbReference>
<dbReference type="RefSeq" id="WP_194033865.1">
    <property type="nucleotide sequence ID" value="NZ_CP063657.1"/>
</dbReference>
<dbReference type="CDD" id="cd04647">
    <property type="entry name" value="LbH_MAT_like"/>
    <property type="match status" value="1"/>
</dbReference>
<dbReference type="InterPro" id="IPR051159">
    <property type="entry name" value="Hexapeptide_acetyltransf"/>
</dbReference>
<dbReference type="PANTHER" id="PTHR23416:SF23">
    <property type="entry name" value="ACETYLTRANSFERASE C18B11.09C-RELATED"/>
    <property type="match status" value="1"/>
</dbReference>
<keyword evidence="4" id="KW-0012">Acyltransferase</keyword>
<proteinExistence type="inferred from homology"/>
<dbReference type="InterPro" id="IPR001451">
    <property type="entry name" value="Hexapep"/>
</dbReference>
<dbReference type="InterPro" id="IPR011004">
    <property type="entry name" value="Trimer_LpxA-like_sf"/>
</dbReference>
<keyword evidence="5" id="KW-1185">Reference proteome</keyword>
<evidence type="ECO:0000256" key="3">
    <source>
        <dbReference type="SAM" id="MobiDB-lite"/>
    </source>
</evidence>
<dbReference type="Pfam" id="PF00132">
    <property type="entry name" value="Hexapep"/>
    <property type="match status" value="1"/>
</dbReference>
<accession>A0A7S6UJ89</accession>
<dbReference type="SUPFAM" id="SSF51161">
    <property type="entry name" value="Trimeric LpxA-like enzymes"/>
    <property type="match status" value="1"/>
</dbReference>
<keyword evidence="2" id="KW-0808">Transferase</keyword>